<sequence length="376" mass="42519">MLRKSPPTCVDRIMQVFCETEALETMTAAQMGYTYGPSARILPFHKQRFTRRKLRSIAVCPNLYCVLGLGVDDAALGKALPTAFAIALKSYPVIRQADVKRVLIVAYPQSGATFLGEVLTSVPRTFLHYEPLALFTQGGIIRPSKERYALQLLDELARCRLWKVPLYAISLGGSAGFYKHNRFLADVCEGGDSCSSPEHVSSLCMRAETQVFKLARLSVNQVDRWIRRNADIAETVRIIHLVRDPREIVAMRRGEGWCHDDASCSSAKELCSQMRADLRAFEDLEDRLPPQRVHRLRLEDLASDPVNQTKWLFARLGLDFHTNALFFLRRQWSGTVADKKRSTKHLQQRSPPLVLVVRRSTKASSVRVARHVLVSD</sequence>
<comment type="caution">
    <text evidence="1">The sequence shown here is derived from an EMBL/GenBank/DDBJ whole genome shotgun (WGS) entry which is preliminary data.</text>
</comment>
<organism evidence="1 2">
    <name type="scientific">Hyalomma asiaticum</name>
    <name type="common">Tick</name>
    <dbReference type="NCBI Taxonomy" id="266040"/>
    <lineage>
        <taxon>Eukaryota</taxon>
        <taxon>Metazoa</taxon>
        <taxon>Ecdysozoa</taxon>
        <taxon>Arthropoda</taxon>
        <taxon>Chelicerata</taxon>
        <taxon>Arachnida</taxon>
        <taxon>Acari</taxon>
        <taxon>Parasitiformes</taxon>
        <taxon>Ixodida</taxon>
        <taxon>Ixodoidea</taxon>
        <taxon>Ixodidae</taxon>
        <taxon>Hyalomminae</taxon>
        <taxon>Hyalomma</taxon>
    </lineage>
</organism>
<name>A0ACB7SZH7_HYAAI</name>
<proteinExistence type="predicted"/>
<evidence type="ECO:0000313" key="1">
    <source>
        <dbReference type="EMBL" id="KAH6938049.1"/>
    </source>
</evidence>
<reference evidence="1" key="1">
    <citation type="submission" date="2020-05" db="EMBL/GenBank/DDBJ databases">
        <title>Large-scale comparative analyses of tick genomes elucidate their genetic diversity and vector capacities.</title>
        <authorList>
            <person name="Jia N."/>
            <person name="Wang J."/>
            <person name="Shi W."/>
            <person name="Du L."/>
            <person name="Sun Y."/>
            <person name="Zhan W."/>
            <person name="Jiang J."/>
            <person name="Wang Q."/>
            <person name="Zhang B."/>
            <person name="Ji P."/>
            <person name="Sakyi L.B."/>
            <person name="Cui X."/>
            <person name="Yuan T."/>
            <person name="Jiang B."/>
            <person name="Yang W."/>
            <person name="Lam T.T.-Y."/>
            <person name="Chang Q."/>
            <person name="Ding S."/>
            <person name="Wang X."/>
            <person name="Zhu J."/>
            <person name="Ruan X."/>
            <person name="Zhao L."/>
            <person name="Wei J."/>
            <person name="Que T."/>
            <person name="Du C."/>
            <person name="Cheng J."/>
            <person name="Dai P."/>
            <person name="Han X."/>
            <person name="Huang E."/>
            <person name="Gao Y."/>
            <person name="Liu J."/>
            <person name="Shao H."/>
            <person name="Ye R."/>
            <person name="Li L."/>
            <person name="Wei W."/>
            <person name="Wang X."/>
            <person name="Wang C."/>
            <person name="Yang T."/>
            <person name="Huo Q."/>
            <person name="Li W."/>
            <person name="Guo W."/>
            <person name="Chen H."/>
            <person name="Zhou L."/>
            <person name="Ni X."/>
            <person name="Tian J."/>
            <person name="Zhou Y."/>
            <person name="Sheng Y."/>
            <person name="Liu T."/>
            <person name="Pan Y."/>
            <person name="Xia L."/>
            <person name="Li J."/>
            <person name="Zhao F."/>
            <person name="Cao W."/>
        </authorList>
    </citation>
    <scope>NUCLEOTIDE SEQUENCE</scope>
    <source>
        <strain evidence="1">Hyas-2018</strain>
    </source>
</reference>
<dbReference type="EMBL" id="CM023482">
    <property type="protein sequence ID" value="KAH6938049.1"/>
    <property type="molecule type" value="Genomic_DNA"/>
</dbReference>
<evidence type="ECO:0000313" key="2">
    <source>
        <dbReference type="Proteomes" id="UP000821845"/>
    </source>
</evidence>
<protein>
    <submittedName>
        <fullName evidence="1">Uncharacterized protein</fullName>
    </submittedName>
</protein>
<dbReference type="Proteomes" id="UP000821845">
    <property type="component" value="Chromosome 2"/>
</dbReference>
<accession>A0ACB7SZH7</accession>
<keyword evidence="2" id="KW-1185">Reference proteome</keyword>
<gene>
    <name evidence="1" type="ORF">HPB50_006568</name>
</gene>